<dbReference type="PRINTS" id="PR00081">
    <property type="entry name" value="GDHRDH"/>
</dbReference>
<dbReference type="AlphaFoldDB" id="A0AAQ3M218"/>
<keyword evidence="5" id="KW-1185">Reference proteome</keyword>
<dbReference type="Proteomes" id="UP001303373">
    <property type="component" value="Chromosome 2"/>
</dbReference>
<organism evidence="4 5">
    <name type="scientific">Acrodontium crateriforme</name>
    <dbReference type="NCBI Taxonomy" id="150365"/>
    <lineage>
        <taxon>Eukaryota</taxon>
        <taxon>Fungi</taxon>
        <taxon>Dikarya</taxon>
        <taxon>Ascomycota</taxon>
        <taxon>Pezizomycotina</taxon>
        <taxon>Dothideomycetes</taxon>
        <taxon>Dothideomycetidae</taxon>
        <taxon>Mycosphaerellales</taxon>
        <taxon>Teratosphaeriaceae</taxon>
        <taxon>Acrodontium</taxon>
    </lineage>
</organism>
<dbReference type="GO" id="GO:0005783">
    <property type="term" value="C:endoplasmic reticulum"/>
    <property type="evidence" value="ECO:0007669"/>
    <property type="project" value="TreeGrafter"/>
</dbReference>
<dbReference type="PRINTS" id="PR00080">
    <property type="entry name" value="SDRFAMILY"/>
</dbReference>
<proteinExistence type="inferred from homology"/>
<dbReference type="InterPro" id="IPR002347">
    <property type="entry name" value="SDR_fam"/>
</dbReference>
<evidence type="ECO:0000256" key="2">
    <source>
        <dbReference type="ARBA" id="ARBA00023002"/>
    </source>
</evidence>
<evidence type="ECO:0000256" key="1">
    <source>
        <dbReference type="ARBA" id="ARBA00022857"/>
    </source>
</evidence>
<dbReference type="PANTHER" id="PTHR43086">
    <property type="entry name" value="VERY-LONG-CHAIN 3-OXOOACYL-COA REDUCTASE"/>
    <property type="match status" value="1"/>
</dbReference>
<dbReference type="PANTHER" id="PTHR43086:SF2">
    <property type="entry name" value="HYDROXYSTEROID DEHYDROGENASE-LIKE PROTEIN 1"/>
    <property type="match status" value="1"/>
</dbReference>
<evidence type="ECO:0000313" key="5">
    <source>
        <dbReference type="Proteomes" id="UP001303373"/>
    </source>
</evidence>
<comment type="similarity">
    <text evidence="3">Belongs to the short-chain dehydrogenases/reductases (SDR) family.</text>
</comment>
<evidence type="ECO:0000256" key="3">
    <source>
        <dbReference type="RuleBase" id="RU000363"/>
    </source>
</evidence>
<keyword evidence="2" id="KW-0560">Oxidoreductase</keyword>
<sequence length="293" mass="31397">MPSNPLRRYQHGGDCWALVTGATNGMGEEYALQLAQLGFNLIIHGRNASKLDSVAARIKAKNPIADVRSLVIDASTSTHDLSELKKLLAEVRLTVLINNIGVVTQDYPLLEEQNAALIASQLSVNTLFPTVVAATALPVLKRNEPSLMINMSSLGAFAPAPYLAPYSGAKAYMLGFSRALYNEMHCENRNVDVVCMVPGQVVSGMNEGPPTTMMPMAEAWVKAALASLAPGFFSKRPAPVIVPHGVHSWAARAMSIMTRGMNDSATCSVTVKLRNKKLDSTASKTVDSSNDEA</sequence>
<dbReference type="GO" id="GO:0016491">
    <property type="term" value="F:oxidoreductase activity"/>
    <property type="evidence" value="ECO:0007669"/>
    <property type="project" value="UniProtKB-KW"/>
</dbReference>
<evidence type="ECO:0000313" key="4">
    <source>
        <dbReference type="EMBL" id="WPG98642.1"/>
    </source>
</evidence>
<dbReference type="Pfam" id="PF00106">
    <property type="entry name" value="adh_short"/>
    <property type="match status" value="1"/>
</dbReference>
<dbReference type="InterPro" id="IPR036291">
    <property type="entry name" value="NAD(P)-bd_dom_sf"/>
</dbReference>
<gene>
    <name evidence="4" type="ORF">R9X50_00143500</name>
</gene>
<reference evidence="4 5" key="1">
    <citation type="submission" date="2023-11" db="EMBL/GenBank/DDBJ databases">
        <title>An acidophilic fungus is an integral part of prey digestion in a carnivorous sundew plant.</title>
        <authorList>
            <person name="Tsai I.J."/>
        </authorList>
    </citation>
    <scope>NUCLEOTIDE SEQUENCE [LARGE SCALE GENOMIC DNA]</scope>
    <source>
        <strain evidence="4">169a</strain>
    </source>
</reference>
<dbReference type="Gene3D" id="3.40.50.720">
    <property type="entry name" value="NAD(P)-binding Rossmann-like Domain"/>
    <property type="match status" value="1"/>
</dbReference>
<dbReference type="PIRSF" id="PIRSF000126">
    <property type="entry name" value="11-beta-HSD1"/>
    <property type="match status" value="1"/>
</dbReference>
<keyword evidence="1" id="KW-0521">NADP</keyword>
<dbReference type="GO" id="GO:0030497">
    <property type="term" value="P:fatty acid elongation"/>
    <property type="evidence" value="ECO:0007669"/>
    <property type="project" value="TreeGrafter"/>
</dbReference>
<name>A0AAQ3M218_9PEZI</name>
<protein>
    <submittedName>
        <fullName evidence="4">NAD(P)-binding protein</fullName>
    </submittedName>
</protein>
<dbReference type="SUPFAM" id="SSF51735">
    <property type="entry name" value="NAD(P)-binding Rossmann-fold domains"/>
    <property type="match status" value="1"/>
</dbReference>
<accession>A0AAQ3M218</accession>
<dbReference type="EMBL" id="CP138581">
    <property type="protein sequence ID" value="WPG98642.1"/>
    <property type="molecule type" value="Genomic_DNA"/>
</dbReference>